<protein>
    <submittedName>
        <fullName evidence="1">Uncharacterized protein</fullName>
    </submittedName>
</protein>
<gene>
    <name evidence="1" type="ORF">KK1_021434</name>
</gene>
<name>A0A151UCY9_CAJCA</name>
<keyword evidence="2" id="KW-1185">Reference proteome</keyword>
<dbReference type="Proteomes" id="UP000075243">
    <property type="component" value="Chromosome 1"/>
</dbReference>
<sequence length="72" mass="7709">MVIIGTPALIASATEFHPQCVTNPPTAPWFKINGCGAHPFISIPLFFSLILSLNPSGNHVSSSSLPLSLFFR</sequence>
<accession>A0A151UCY9</accession>
<dbReference type="AlphaFoldDB" id="A0A151UCY9"/>
<evidence type="ECO:0000313" key="2">
    <source>
        <dbReference type="Proteomes" id="UP000075243"/>
    </source>
</evidence>
<reference evidence="1 2" key="1">
    <citation type="journal article" date="2012" name="Nat. Biotechnol.">
        <title>Draft genome sequence of pigeonpea (Cajanus cajan), an orphan legume crop of resource-poor farmers.</title>
        <authorList>
            <person name="Varshney R.K."/>
            <person name="Chen W."/>
            <person name="Li Y."/>
            <person name="Bharti A.K."/>
            <person name="Saxena R.K."/>
            <person name="Schlueter J.A."/>
            <person name="Donoghue M.T."/>
            <person name="Azam S."/>
            <person name="Fan G."/>
            <person name="Whaley A.M."/>
            <person name="Farmer A.D."/>
            <person name="Sheridan J."/>
            <person name="Iwata A."/>
            <person name="Tuteja R."/>
            <person name="Penmetsa R.V."/>
            <person name="Wu W."/>
            <person name="Upadhyaya H.D."/>
            <person name="Yang S.P."/>
            <person name="Shah T."/>
            <person name="Saxena K.B."/>
            <person name="Michael T."/>
            <person name="McCombie W.R."/>
            <person name="Yang B."/>
            <person name="Zhang G."/>
            <person name="Yang H."/>
            <person name="Wang J."/>
            <person name="Spillane C."/>
            <person name="Cook D.R."/>
            <person name="May G.D."/>
            <person name="Xu X."/>
            <person name="Jackson S.A."/>
        </authorList>
    </citation>
    <scope>NUCLEOTIDE SEQUENCE [LARGE SCALE GENOMIC DNA]</scope>
    <source>
        <strain evidence="2">cv. Asha</strain>
    </source>
</reference>
<dbReference type="Gramene" id="C.cajan_20814.t">
    <property type="protein sequence ID" value="C.cajan_20814.t.cds1"/>
    <property type="gene ID" value="C.cajan_20814"/>
</dbReference>
<proteinExistence type="predicted"/>
<organism evidence="1 2">
    <name type="scientific">Cajanus cajan</name>
    <name type="common">Pigeon pea</name>
    <name type="synonym">Cajanus indicus</name>
    <dbReference type="NCBI Taxonomy" id="3821"/>
    <lineage>
        <taxon>Eukaryota</taxon>
        <taxon>Viridiplantae</taxon>
        <taxon>Streptophyta</taxon>
        <taxon>Embryophyta</taxon>
        <taxon>Tracheophyta</taxon>
        <taxon>Spermatophyta</taxon>
        <taxon>Magnoliopsida</taxon>
        <taxon>eudicotyledons</taxon>
        <taxon>Gunneridae</taxon>
        <taxon>Pentapetalae</taxon>
        <taxon>rosids</taxon>
        <taxon>fabids</taxon>
        <taxon>Fabales</taxon>
        <taxon>Fabaceae</taxon>
        <taxon>Papilionoideae</taxon>
        <taxon>50 kb inversion clade</taxon>
        <taxon>NPAAA clade</taxon>
        <taxon>indigoferoid/millettioid clade</taxon>
        <taxon>Phaseoleae</taxon>
        <taxon>Cajanus</taxon>
    </lineage>
</organism>
<dbReference type="EMBL" id="CM003603">
    <property type="protein sequence ID" value="KYP77162.1"/>
    <property type="molecule type" value="Genomic_DNA"/>
</dbReference>
<evidence type="ECO:0000313" key="1">
    <source>
        <dbReference type="EMBL" id="KYP77162.1"/>
    </source>
</evidence>